<evidence type="ECO:0000313" key="1">
    <source>
        <dbReference type="EMBL" id="KAK8734979.1"/>
    </source>
</evidence>
<feature type="non-terminal residue" evidence="1">
    <location>
        <position position="1"/>
    </location>
</feature>
<gene>
    <name evidence="1" type="ORF">OTU49_005760</name>
</gene>
<comment type="caution">
    <text evidence="1">The sequence shown here is derived from an EMBL/GenBank/DDBJ whole genome shotgun (WGS) entry which is preliminary data.</text>
</comment>
<sequence length="227" mass="24291">VKNREEYHQRKTLARCMVSAGQCQPGYLSHVIPGGEPMLVVPQVRRAAGTQGLQHHSPRCITTRTRPTDSVVRVSAPTVFLPQEAHLKTQNEVVLQGFQNGAPSHFLTEKITVSGVDQTPGSLTSPMSVASSTARMVAPNQALRGIPLAPQYFMTPSVSMAPLMTPTVAAPQAMALSSGAYLLPSTPLTGYESLSPYALQAAFYQQALMPQPGIAALERSCYTTTGE</sequence>
<organism evidence="1 2">
    <name type="scientific">Cherax quadricarinatus</name>
    <name type="common">Australian red claw crayfish</name>
    <dbReference type="NCBI Taxonomy" id="27406"/>
    <lineage>
        <taxon>Eukaryota</taxon>
        <taxon>Metazoa</taxon>
        <taxon>Ecdysozoa</taxon>
        <taxon>Arthropoda</taxon>
        <taxon>Crustacea</taxon>
        <taxon>Multicrustacea</taxon>
        <taxon>Malacostraca</taxon>
        <taxon>Eumalacostraca</taxon>
        <taxon>Eucarida</taxon>
        <taxon>Decapoda</taxon>
        <taxon>Pleocyemata</taxon>
        <taxon>Astacidea</taxon>
        <taxon>Parastacoidea</taxon>
        <taxon>Parastacidae</taxon>
        <taxon>Cherax</taxon>
    </lineage>
</organism>
<reference evidence="1 2" key="1">
    <citation type="journal article" date="2024" name="BMC Genomics">
        <title>Genome assembly of redclaw crayfish (Cherax quadricarinatus) provides insights into its immune adaptation and hypoxia tolerance.</title>
        <authorList>
            <person name="Liu Z."/>
            <person name="Zheng J."/>
            <person name="Li H."/>
            <person name="Fang K."/>
            <person name="Wang S."/>
            <person name="He J."/>
            <person name="Zhou D."/>
            <person name="Weng S."/>
            <person name="Chi M."/>
            <person name="Gu Z."/>
            <person name="He J."/>
            <person name="Li F."/>
            <person name="Wang M."/>
        </authorList>
    </citation>
    <scope>NUCLEOTIDE SEQUENCE [LARGE SCALE GENOMIC DNA]</scope>
    <source>
        <strain evidence="1">ZL_2023a</strain>
    </source>
</reference>
<accession>A0AAW0X3S6</accession>
<dbReference type="AlphaFoldDB" id="A0AAW0X3S6"/>
<keyword evidence="2" id="KW-1185">Reference proteome</keyword>
<evidence type="ECO:0000313" key="2">
    <source>
        <dbReference type="Proteomes" id="UP001445076"/>
    </source>
</evidence>
<dbReference type="Proteomes" id="UP001445076">
    <property type="component" value="Unassembled WGS sequence"/>
</dbReference>
<name>A0AAW0X3S6_CHEQU</name>
<dbReference type="EMBL" id="JARKIK010000049">
    <property type="protein sequence ID" value="KAK8734979.1"/>
    <property type="molecule type" value="Genomic_DNA"/>
</dbReference>
<protein>
    <submittedName>
        <fullName evidence="1">Uncharacterized protein</fullName>
    </submittedName>
</protein>
<proteinExistence type="predicted"/>